<gene>
    <name evidence="2" type="ORF">BT96DRAFT_945069</name>
</gene>
<dbReference type="EMBL" id="ML769611">
    <property type="protein sequence ID" value="KAE9391853.1"/>
    <property type="molecule type" value="Genomic_DNA"/>
</dbReference>
<accession>A0A6A4H2D1</accession>
<organism evidence="2 3">
    <name type="scientific">Gymnopus androsaceus JB14</name>
    <dbReference type="NCBI Taxonomy" id="1447944"/>
    <lineage>
        <taxon>Eukaryota</taxon>
        <taxon>Fungi</taxon>
        <taxon>Dikarya</taxon>
        <taxon>Basidiomycota</taxon>
        <taxon>Agaricomycotina</taxon>
        <taxon>Agaricomycetes</taxon>
        <taxon>Agaricomycetidae</taxon>
        <taxon>Agaricales</taxon>
        <taxon>Marasmiineae</taxon>
        <taxon>Omphalotaceae</taxon>
        <taxon>Gymnopus</taxon>
    </lineage>
</organism>
<dbReference type="OrthoDB" id="2800877at2759"/>
<dbReference type="Proteomes" id="UP000799118">
    <property type="component" value="Unassembled WGS sequence"/>
</dbReference>
<reference evidence="2" key="1">
    <citation type="journal article" date="2019" name="Environ. Microbiol.">
        <title>Fungal ecological strategies reflected in gene transcription - a case study of two litter decomposers.</title>
        <authorList>
            <person name="Barbi F."/>
            <person name="Kohler A."/>
            <person name="Barry K."/>
            <person name="Baskaran P."/>
            <person name="Daum C."/>
            <person name="Fauchery L."/>
            <person name="Ihrmark K."/>
            <person name="Kuo A."/>
            <person name="LaButti K."/>
            <person name="Lipzen A."/>
            <person name="Morin E."/>
            <person name="Grigoriev I.V."/>
            <person name="Henrissat B."/>
            <person name="Lindahl B."/>
            <person name="Martin F."/>
        </authorList>
    </citation>
    <scope>NUCLEOTIDE SEQUENCE</scope>
    <source>
        <strain evidence="2">JB14</strain>
    </source>
</reference>
<dbReference type="AlphaFoldDB" id="A0A6A4H2D1"/>
<evidence type="ECO:0000313" key="3">
    <source>
        <dbReference type="Proteomes" id="UP000799118"/>
    </source>
</evidence>
<feature type="compositionally biased region" description="Low complexity" evidence="1">
    <location>
        <begin position="14"/>
        <end position="25"/>
    </location>
</feature>
<evidence type="ECO:0000313" key="2">
    <source>
        <dbReference type="EMBL" id="KAE9391853.1"/>
    </source>
</evidence>
<feature type="region of interest" description="Disordered" evidence="1">
    <location>
        <begin position="1"/>
        <end position="26"/>
    </location>
</feature>
<name>A0A6A4H2D1_9AGAR</name>
<sequence length="219" mass="24586">MKANQKATTKPKAEAISIDSSSESDGQWAQCKDKKKGFWWEFKCRFCPCVERTVTGPHASFDDKPKLPKMNNLATHANECKGKPKCSQAASNDKDEESTTAECLNLKDSAKLMKNYLKDRELNPEAITTAKGFPRLFAAWILDEDLPWTTGEALSCGLLFKYLKIRYALPSDTSVHNQLAKVFTEMHAKVVRTFSSVMSKIAYAKDTSSAKMVWAWDSL</sequence>
<evidence type="ECO:0000256" key="1">
    <source>
        <dbReference type="SAM" id="MobiDB-lite"/>
    </source>
</evidence>
<protein>
    <submittedName>
        <fullName evidence="2">Uncharacterized protein</fullName>
    </submittedName>
</protein>
<keyword evidence="3" id="KW-1185">Reference proteome</keyword>
<proteinExistence type="predicted"/>